<name>A0A0C9M102_SPHPI</name>
<reference evidence="1 2" key="1">
    <citation type="submission" date="2014-08" db="EMBL/GenBank/DDBJ databases">
        <title>Whole genome shotgun sequence of Sphingomonas paucimobilis NBRC 13935.</title>
        <authorList>
            <person name="Hosoyama A."/>
            <person name="Hashimoto M."/>
            <person name="Hosoyama Y."/>
            <person name="Noguchi M."/>
            <person name="Uohara A."/>
            <person name="Ohji S."/>
            <person name="Katano-Makiyama Y."/>
            <person name="Ichikawa N."/>
            <person name="Kimura A."/>
            <person name="Yamazoe A."/>
            <person name="Fujita N."/>
        </authorList>
    </citation>
    <scope>NUCLEOTIDE SEQUENCE [LARGE SCALE GENOMIC DNA]</scope>
    <source>
        <strain evidence="1 2">NBRC 13935</strain>
    </source>
</reference>
<proteinExistence type="predicted"/>
<evidence type="ECO:0000313" key="1">
    <source>
        <dbReference type="EMBL" id="GAN13055.1"/>
    </source>
</evidence>
<accession>A0A0C9M102</accession>
<dbReference type="Pfam" id="PF06821">
    <property type="entry name" value="Ser_hydrolase"/>
    <property type="match status" value="1"/>
</dbReference>
<dbReference type="GO" id="GO:0016787">
    <property type="term" value="F:hydrolase activity"/>
    <property type="evidence" value="ECO:0007669"/>
    <property type="project" value="InterPro"/>
</dbReference>
<evidence type="ECO:0000313" key="2">
    <source>
        <dbReference type="Proteomes" id="UP000032025"/>
    </source>
</evidence>
<dbReference type="AlphaFoldDB" id="A0A0C9M102"/>
<protein>
    <submittedName>
        <fullName evidence="1">DNA, contig: SP614</fullName>
    </submittedName>
</protein>
<gene>
    <name evidence="1" type="ORF">SP6_14_02120</name>
</gene>
<comment type="caution">
    <text evidence="1">The sequence shown here is derived from an EMBL/GenBank/DDBJ whole genome shotgun (WGS) entry which is preliminary data.</text>
</comment>
<sequence>MPAELRLKDPLSIITLPMAGREGPLPWETSFAWPRSGDVQLPFHGENRDARNVWASRLDQAVAQADRAVLLVAENAACLAAIWWARLSPSQYVDKVAGALLFHPPSVDLLDRSSGQLFASPDSALPFPSLIVDPADHGGALARSCGGHLLHAPATPPMATGMWRQAQRLIERLSAGVVEQDLRLLRTLGLSEH</sequence>
<dbReference type="InterPro" id="IPR029058">
    <property type="entry name" value="AB_hydrolase_fold"/>
</dbReference>
<dbReference type="Gene3D" id="3.40.50.1820">
    <property type="entry name" value="alpha/beta hydrolase"/>
    <property type="match status" value="1"/>
</dbReference>
<dbReference type="EMBL" id="BBJS01000014">
    <property type="protein sequence ID" value="GAN13055.1"/>
    <property type="molecule type" value="Genomic_DNA"/>
</dbReference>
<dbReference type="Proteomes" id="UP000032025">
    <property type="component" value="Unassembled WGS sequence"/>
</dbReference>
<organism evidence="1 2">
    <name type="scientific">Sphingomonas paucimobilis NBRC 13935</name>
    <dbReference type="NCBI Taxonomy" id="1219050"/>
    <lineage>
        <taxon>Bacteria</taxon>
        <taxon>Pseudomonadati</taxon>
        <taxon>Pseudomonadota</taxon>
        <taxon>Alphaproteobacteria</taxon>
        <taxon>Sphingomonadales</taxon>
        <taxon>Sphingomonadaceae</taxon>
        <taxon>Sphingomonas</taxon>
    </lineage>
</organism>
<dbReference type="InterPro" id="IPR010662">
    <property type="entry name" value="RBBP9/YdeN"/>
</dbReference>
<dbReference type="RefSeq" id="WP_007403397.1">
    <property type="nucleotide sequence ID" value="NZ_BBJS01000014.1"/>
</dbReference>
<keyword evidence="2" id="KW-1185">Reference proteome</keyword>
<dbReference type="GeneID" id="78529189"/>